<keyword evidence="7" id="KW-0508">mRNA splicing</keyword>
<dbReference type="GO" id="GO:0016607">
    <property type="term" value="C:nuclear speck"/>
    <property type="evidence" value="ECO:0007669"/>
    <property type="project" value="UniProtKB-ARBA"/>
</dbReference>
<comment type="similarity">
    <text evidence="2 7">Belongs to the snRNP core protein family.</text>
</comment>
<keyword evidence="10" id="KW-1185">Reference proteome</keyword>
<comment type="subcellular location">
    <subcellularLocation>
        <location evidence="1 7">Nucleus</location>
    </subcellularLocation>
</comment>
<dbReference type="OrthoDB" id="9626941at2759"/>
<dbReference type="InterPro" id="IPR034102">
    <property type="entry name" value="Sm_D1"/>
</dbReference>
<evidence type="ECO:0000256" key="6">
    <source>
        <dbReference type="ARBA" id="ARBA00054531"/>
    </source>
</evidence>
<dbReference type="InterPro" id="IPR001163">
    <property type="entry name" value="Sm_dom_euk/arc"/>
</dbReference>
<keyword evidence="4 7" id="KW-0539">Nucleus</keyword>
<dbReference type="GO" id="GO:0035194">
    <property type="term" value="P:regulatory ncRNA-mediated post-transcriptional gene silencing"/>
    <property type="evidence" value="ECO:0007669"/>
    <property type="project" value="UniProtKB-ARBA"/>
</dbReference>
<dbReference type="Pfam" id="PF01423">
    <property type="entry name" value="LSM"/>
    <property type="match status" value="1"/>
</dbReference>
<evidence type="ECO:0000256" key="7">
    <source>
        <dbReference type="RuleBase" id="RU365054"/>
    </source>
</evidence>
<evidence type="ECO:0000256" key="2">
    <source>
        <dbReference type="ARBA" id="ARBA00008146"/>
    </source>
</evidence>
<dbReference type="AlphaFoldDB" id="A0A9E7G0C3"/>
<evidence type="ECO:0000259" key="8">
    <source>
        <dbReference type="SMART" id="SM00651"/>
    </source>
</evidence>
<sequence>MKLVRFLMKLNNETVSIELKNGTVVHGTITGVDISMNTHLKSVKLTVKGKNPVTLDQLSVRGNNIRYYILPDSLNLETLLVEETPRGGLWGEVEGVAVVVDEAAAVRNINQFLIQHLFVYK</sequence>
<organism evidence="9 10">
    <name type="scientific">Musa troglodytarum</name>
    <name type="common">fe'i banana</name>
    <dbReference type="NCBI Taxonomy" id="320322"/>
    <lineage>
        <taxon>Eukaryota</taxon>
        <taxon>Viridiplantae</taxon>
        <taxon>Streptophyta</taxon>
        <taxon>Embryophyta</taxon>
        <taxon>Tracheophyta</taxon>
        <taxon>Spermatophyta</taxon>
        <taxon>Magnoliopsida</taxon>
        <taxon>Liliopsida</taxon>
        <taxon>Zingiberales</taxon>
        <taxon>Musaceae</taxon>
        <taxon>Musa</taxon>
    </lineage>
</organism>
<keyword evidence="7" id="KW-0507">mRNA processing</keyword>
<evidence type="ECO:0000313" key="10">
    <source>
        <dbReference type="Proteomes" id="UP001055439"/>
    </source>
</evidence>
<dbReference type="FunFam" id="2.30.30.100:FF:000008">
    <property type="entry name" value="Small nuclear ribonucleoprotein Sm D1"/>
    <property type="match status" value="1"/>
</dbReference>
<evidence type="ECO:0000256" key="5">
    <source>
        <dbReference type="ARBA" id="ARBA00023274"/>
    </source>
</evidence>
<feature type="domain" description="Sm" evidence="8">
    <location>
        <begin position="5"/>
        <end position="70"/>
    </location>
</feature>
<gene>
    <name evidence="9" type="ORF">MUK42_19532</name>
</gene>
<evidence type="ECO:0000313" key="9">
    <source>
        <dbReference type="EMBL" id="URE05834.1"/>
    </source>
</evidence>
<dbReference type="GO" id="GO:1990904">
    <property type="term" value="C:ribonucleoprotein complex"/>
    <property type="evidence" value="ECO:0007669"/>
    <property type="project" value="UniProtKB-KW"/>
</dbReference>
<reference evidence="9" key="1">
    <citation type="submission" date="2022-05" db="EMBL/GenBank/DDBJ databases">
        <title>The Musa troglodytarum L. genome provides insights into the mechanism of non-climacteric behaviour and enrichment of carotenoids.</title>
        <authorList>
            <person name="Wang J."/>
        </authorList>
    </citation>
    <scope>NUCLEOTIDE SEQUENCE</scope>
    <source>
        <tissue evidence="9">Leaf</tissue>
    </source>
</reference>
<evidence type="ECO:0000256" key="3">
    <source>
        <dbReference type="ARBA" id="ARBA00022737"/>
    </source>
</evidence>
<keyword evidence="5 7" id="KW-0687">Ribonucleoprotein</keyword>
<dbReference type="InterPro" id="IPR010920">
    <property type="entry name" value="LSM_dom_sf"/>
</dbReference>
<dbReference type="GO" id="GO:0000387">
    <property type="term" value="P:spliceosomal snRNP assembly"/>
    <property type="evidence" value="ECO:0007669"/>
    <property type="project" value="UniProtKB-UniRule"/>
</dbReference>
<accession>A0A9E7G0C3</accession>
<evidence type="ECO:0000256" key="1">
    <source>
        <dbReference type="ARBA" id="ARBA00004123"/>
    </source>
</evidence>
<dbReference type="Proteomes" id="UP001055439">
    <property type="component" value="Chromosome 5"/>
</dbReference>
<dbReference type="InterPro" id="IPR027141">
    <property type="entry name" value="LSm4/Sm_D1/D3"/>
</dbReference>
<dbReference type="EMBL" id="CP097507">
    <property type="protein sequence ID" value="URE05834.1"/>
    <property type="molecule type" value="Genomic_DNA"/>
</dbReference>
<name>A0A9E7G0C3_9LILI</name>
<dbReference type="SUPFAM" id="SSF50182">
    <property type="entry name" value="Sm-like ribonucleoproteins"/>
    <property type="match status" value="1"/>
</dbReference>
<proteinExistence type="inferred from homology"/>
<keyword evidence="3" id="KW-0677">Repeat</keyword>
<dbReference type="Gene3D" id="2.30.30.100">
    <property type="match status" value="1"/>
</dbReference>
<protein>
    <recommendedName>
        <fullName evidence="7">Small nuclear ribonucleoprotein Sm D1</fullName>
    </recommendedName>
    <alternativeName>
        <fullName evidence="7">snRNP core protein D1</fullName>
    </alternativeName>
</protein>
<dbReference type="CDD" id="cd01724">
    <property type="entry name" value="Sm_D1"/>
    <property type="match status" value="1"/>
</dbReference>
<dbReference type="SMART" id="SM00651">
    <property type="entry name" value="Sm"/>
    <property type="match status" value="1"/>
</dbReference>
<dbReference type="PANTHER" id="PTHR23338">
    <property type="entry name" value="SMALL NUCLEAR RIBONUCLEOPROTEIN SM"/>
    <property type="match status" value="1"/>
</dbReference>
<evidence type="ECO:0000256" key="4">
    <source>
        <dbReference type="ARBA" id="ARBA00023242"/>
    </source>
</evidence>
<comment type="function">
    <text evidence="6 7">Involved in splicing regulation. Facilitates post-transcriptional gene silencing (PTGS) by limiting the degradation of transgene aberrant RNAs by the RNA quality control (RQC) machinery, thus favoring their entry into cytoplasmic siRNA bodies where they can trigger PTGS. Does not participate in the production of small RNAs.</text>
</comment>